<evidence type="ECO:0000313" key="10">
    <source>
        <dbReference type="Proteomes" id="UP000306954"/>
    </source>
</evidence>
<dbReference type="InterPro" id="IPR021151">
    <property type="entry name" value="GINS_A"/>
</dbReference>
<evidence type="ECO:0000256" key="3">
    <source>
        <dbReference type="ARBA" id="ARBA00015139"/>
    </source>
</evidence>
<evidence type="ECO:0000259" key="7">
    <source>
        <dbReference type="Pfam" id="PF05916"/>
    </source>
</evidence>
<dbReference type="PANTHER" id="PTHR12772">
    <property type="entry name" value="DNA REPLICATION COMPLEX GINS PROTEIN PSF2"/>
    <property type="match status" value="1"/>
</dbReference>
<organism evidence="9 10">
    <name type="scientific">Wallemia ichthyophaga</name>
    <dbReference type="NCBI Taxonomy" id="245174"/>
    <lineage>
        <taxon>Eukaryota</taxon>
        <taxon>Fungi</taxon>
        <taxon>Dikarya</taxon>
        <taxon>Basidiomycota</taxon>
        <taxon>Wallemiomycotina</taxon>
        <taxon>Wallemiomycetes</taxon>
        <taxon>Wallemiales</taxon>
        <taxon>Wallemiaceae</taxon>
        <taxon>Wallemia</taxon>
    </lineage>
</organism>
<dbReference type="Gene3D" id="3.40.5.50">
    <property type="match status" value="1"/>
</dbReference>
<dbReference type="InterPro" id="IPR056784">
    <property type="entry name" value="PSF2_N"/>
</dbReference>
<dbReference type="GO" id="GO:0006260">
    <property type="term" value="P:DNA replication"/>
    <property type="evidence" value="ECO:0007669"/>
    <property type="project" value="UniProtKB-KW"/>
</dbReference>
<evidence type="ECO:0000313" key="9">
    <source>
        <dbReference type="EMBL" id="TIB09419.1"/>
    </source>
</evidence>
<dbReference type="EMBL" id="SPOF01000042">
    <property type="protein sequence ID" value="TIB09419.1"/>
    <property type="molecule type" value="Genomic_DNA"/>
</dbReference>
<feature type="domain" description="DNA replication complex GINS protein PSF2 N-terminal" evidence="8">
    <location>
        <begin position="57"/>
        <end position="87"/>
    </location>
</feature>
<dbReference type="PIRSF" id="PIRSF028998">
    <property type="entry name" value="GINS_Psf2_subgr"/>
    <property type="match status" value="1"/>
</dbReference>
<dbReference type="AlphaFoldDB" id="A0A4T0HCR6"/>
<evidence type="ECO:0000256" key="5">
    <source>
        <dbReference type="ARBA" id="ARBA00023242"/>
    </source>
</evidence>
<dbReference type="Pfam" id="PF05916">
    <property type="entry name" value="Sld5"/>
    <property type="match status" value="1"/>
</dbReference>
<dbReference type="GO" id="GO:0000811">
    <property type="term" value="C:GINS complex"/>
    <property type="evidence" value="ECO:0007669"/>
    <property type="project" value="TreeGrafter"/>
</dbReference>
<evidence type="ECO:0000256" key="4">
    <source>
        <dbReference type="ARBA" id="ARBA00022705"/>
    </source>
</evidence>
<dbReference type="InterPro" id="IPR007257">
    <property type="entry name" value="GINS_Psf2"/>
</dbReference>
<dbReference type="SUPFAM" id="SSF160059">
    <property type="entry name" value="PriA/YqbF domain"/>
    <property type="match status" value="1"/>
</dbReference>
<dbReference type="GO" id="GO:0000727">
    <property type="term" value="P:double-strand break repair via break-induced replication"/>
    <property type="evidence" value="ECO:0007669"/>
    <property type="project" value="TreeGrafter"/>
</dbReference>
<protein>
    <recommendedName>
        <fullName evidence="3 6">DNA replication complex GINS protein PSF2</fullName>
    </recommendedName>
</protein>
<name>A0A4T0HCR6_WALIC</name>
<dbReference type="SUPFAM" id="SSF158573">
    <property type="entry name" value="GINS helical bundle-like"/>
    <property type="match status" value="1"/>
</dbReference>
<reference evidence="9 10" key="1">
    <citation type="submission" date="2019-03" db="EMBL/GenBank/DDBJ databases">
        <title>Sequencing 23 genomes of Wallemia ichthyophaga.</title>
        <authorList>
            <person name="Gostincar C."/>
        </authorList>
    </citation>
    <scope>NUCLEOTIDE SEQUENCE [LARGE SCALE GENOMIC DNA]</scope>
    <source>
        <strain evidence="9 10">EXF-8621</strain>
    </source>
</reference>
<dbReference type="Gene3D" id="1.20.58.1020">
    <property type="match status" value="1"/>
</dbReference>
<evidence type="ECO:0000256" key="1">
    <source>
        <dbReference type="ARBA" id="ARBA00004123"/>
    </source>
</evidence>
<comment type="subcellular location">
    <subcellularLocation>
        <location evidence="1 6">Nucleus</location>
    </subcellularLocation>
</comment>
<accession>A0A4T0HCR6</accession>
<dbReference type="InterPro" id="IPR036224">
    <property type="entry name" value="GINS_bundle-like_dom_sf"/>
</dbReference>
<dbReference type="PANTHER" id="PTHR12772:SF0">
    <property type="entry name" value="DNA REPLICATION COMPLEX GINS PROTEIN PSF2"/>
    <property type="match status" value="1"/>
</dbReference>
<dbReference type="Pfam" id="PF25005">
    <property type="entry name" value="PSF2_N"/>
    <property type="match status" value="1"/>
</dbReference>
<evidence type="ECO:0000259" key="8">
    <source>
        <dbReference type="Pfam" id="PF25005"/>
    </source>
</evidence>
<dbReference type="CDD" id="cd11712">
    <property type="entry name" value="GINS_A_psf2"/>
    <property type="match status" value="1"/>
</dbReference>
<dbReference type="Proteomes" id="UP000306954">
    <property type="component" value="Unassembled WGS sequence"/>
</dbReference>
<comment type="subunit">
    <text evidence="6">Component of the GINS complex.</text>
</comment>
<dbReference type="CDD" id="cd21694">
    <property type="entry name" value="GINS_B_Psf2"/>
    <property type="match status" value="1"/>
</dbReference>
<sequence>MAVPGQKKESLTPSELHFIATSEYVVEIVPNFSMGQIRLLSVSGCLCAVDYANPAKGIWGPFTPPGKARVPLWLALDLKRRKRCSIVAPEWMSVDHLQERLKDETTHGEYADLPFRYLEISKAIIGVAGEDVDNAALIRSLLMDIRQARQTKSRQGVVKMNDAGMAMTGISQLEINELRPFFVQSFGVMRRLGGAHVAAPMSQSTQIPSQFTLDEDGWDVSGV</sequence>
<feature type="domain" description="GINS subunit" evidence="7">
    <location>
        <begin position="91"/>
        <end position="185"/>
    </location>
</feature>
<evidence type="ECO:0000256" key="6">
    <source>
        <dbReference type="PIRNR" id="PIRNR028998"/>
    </source>
</evidence>
<comment type="similarity">
    <text evidence="2 6">Belongs to the GINS2/PSF2 family.</text>
</comment>
<evidence type="ECO:0000256" key="2">
    <source>
        <dbReference type="ARBA" id="ARBA00010565"/>
    </source>
</evidence>
<keyword evidence="4 6" id="KW-0235">DNA replication</keyword>
<keyword evidence="5 6" id="KW-0539">Nucleus</keyword>
<gene>
    <name evidence="9" type="ORF">E3P90_03286</name>
</gene>
<proteinExistence type="inferred from homology"/>
<comment type="caution">
    <text evidence="9">The sequence shown here is derived from an EMBL/GenBank/DDBJ whole genome shotgun (WGS) entry which is preliminary data.</text>
</comment>